<keyword evidence="2" id="KW-1185">Reference proteome</keyword>
<sequence>MKKYTPFFLFIIGILLVVFGIVTEENETVFEKATRICLECIGIG</sequence>
<dbReference type="STRING" id="225004.SAMN02745152_00308"/>
<proteinExistence type="predicted"/>
<evidence type="ECO:0000313" key="2">
    <source>
        <dbReference type="Proteomes" id="UP000190395"/>
    </source>
</evidence>
<protein>
    <recommendedName>
        <fullName evidence="3">Thioredoxin</fullName>
    </recommendedName>
</protein>
<name>A0A1T4KTQ6_9SPIR</name>
<dbReference type="InterPro" id="IPR047708">
    <property type="entry name" value="CD1871A-like"/>
</dbReference>
<dbReference type="NCBIfam" id="NF040920">
    <property type="entry name" value="CD1871A_fam"/>
    <property type="match status" value="1"/>
</dbReference>
<evidence type="ECO:0008006" key="3">
    <source>
        <dbReference type="Google" id="ProtNLM"/>
    </source>
</evidence>
<dbReference type="Proteomes" id="UP000190395">
    <property type="component" value="Unassembled WGS sequence"/>
</dbReference>
<dbReference type="RefSeq" id="WP_143592570.1">
    <property type="nucleotide sequence ID" value="NZ_FUXC01000001.1"/>
</dbReference>
<accession>A0A1T4KTQ6</accession>
<evidence type="ECO:0000313" key="1">
    <source>
        <dbReference type="EMBL" id="SJZ45805.1"/>
    </source>
</evidence>
<dbReference type="AlphaFoldDB" id="A0A1T4KTQ6"/>
<gene>
    <name evidence="1" type="ORF">SAMN02745152_00308</name>
</gene>
<reference evidence="1 2" key="1">
    <citation type="submission" date="2017-02" db="EMBL/GenBank/DDBJ databases">
        <authorList>
            <person name="Peterson S.W."/>
        </authorList>
    </citation>
    <scope>NUCLEOTIDE SEQUENCE [LARGE SCALE GENOMIC DNA]</scope>
    <source>
        <strain evidence="1 2">ATCC BAA-909</strain>
    </source>
</reference>
<dbReference type="GeneID" id="303368491"/>
<dbReference type="EMBL" id="FUXC01000001">
    <property type="protein sequence ID" value="SJZ45805.1"/>
    <property type="molecule type" value="Genomic_DNA"/>
</dbReference>
<organism evidence="1 2">
    <name type="scientific">Treponema berlinense</name>
    <dbReference type="NCBI Taxonomy" id="225004"/>
    <lineage>
        <taxon>Bacteria</taxon>
        <taxon>Pseudomonadati</taxon>
        <taxon>Spirochaetota</taxon>
        <taxon>Spirochaetia</taxon>
        <taxon>Spirochaetales</taxon>
        <taxon>Treponemataceae</taxon>
        <taxon>Treponema</taxon>
    </lineage>
</organism>